<dbReference type="EMBL" id="CP002304">
    <property type="protein sequence ID" value="ADQ14835.1"/>
    <property type="molecule type" value="Genomic_DNA"/>
</dbReference>
<gene>
    <name evidence="1" type="ordered locus">Halsa_1408</name>
</gene>
<dbReference type="HOGENOM" id="CLU_1347351_0_0_9"/>
<protein>
    <submittedName>
        <fullName evidence="1">Uncharacterized protein</fullName>
    </submittedName>
</protein>
<reference evidence="1 2" key="2">
    <citation type="journal article" date="2011" name="J. Bacteriol.">
        <title>Complete Genome Sequence of the Haloalkaliphilic, Hydrogen Producing Halanaerobium hydrogenoformans.</title>
        <authorList>
            <person name="Brown S.D."/>
            <person name="Begemann M.B."/>
            <person name="Mormile M.R."/>
            <person name="Wall J.D."/>
            <person name="Han C.S."/>
            <person name="Goodwin L.A."/>
            <person name="Pitluck S."/>
            <person name="Land M.L."/>
            <person name="Hauser L.J."/>
            <person name="Elias D.A."/>
        </authorList>
    </citation>
    <scope>NUCLEOTIDE SEQUENCE [LARGE SCALE GENOMIC DNA]</scope>
    <source>
        <strain evidence="2">sapolanicus</strain>
    </source>
</reference>
<reference evidence="1 2" key="1">
    <citation type="submission" date="2010-11" db="EMBL/GenBank/DDBJ databases">
        <title>Complete sequence of Halanaerobium sp. sapolanicus.</title>
        <authorList>
            <consortium name="US DOE Joint Genome Institute"/>
            <person name="Lucas S."/>
            <person name="Copeland A."/>
            <person name="Lapidus A."/>
            <person name="Cheng J.-F."/>
            <person name="Bruce D."/>
            <person name="Goodwin L."/>
            <person name="Pitluck S."/>
            <person name="Davenport K."/>
            <person name="Detter J.C."/>
            <person name="Han C."/>
            <person name="Tapia R."/>
            <person name="Land M."/>
            <person name="Hauser L."/>
            <person name="Jeffries C."/>
            <person name="Kyrpides N."/>
            <person name="Ivanova N."/>
            <person name="Mikhailova N."/>
            <person name="Begemann M.B."/>
            <person name="Mormile M.R."/>
            <person name="Wall J.D."/>
            <person name="Elias D.A."/>
            <person name="Woyke T."/>
        </authorList>
    </citation>
    <scope>NUCLEOTIDE SEQUENCE [LARGE SCALE GENOMIC DNA]</scope>
    <source>
        <strain evidence="2">sapolanicus</strain>
    </source>
</reference>
<dbReference type="AlphaFoldDB" id="E4RLC1"/>
<keyword evidence="2" id="KW-1185">Reference proteome</keyword>
<proteinExistence type="predicted"/>
<evidence type="ECO:0000313" key="1">
    <source>
        <dbReference type="EMBL" id="ADQ14835.1"/>
    </source>
</evidence>
<organism evidence="1 2">
    <name type="scientific">Halanaerobium hydrogeniformans</name>
    <name type="common">Halanaerobium sp. (strain sapolanicus)</name>
    <dbReference type="NCBI Taxonomy" id="656519"/>
    <lineage>
        <taxon>Bacteria</taxon>
        <taxon>Bacillati</taxon>
        <taxon>Bacillota</taxon>
        <taxon>Clostridia</taxon>
        <taxon>Halanaerobiales</taxon>
        <taxon>Halanaerobiaceae</taxon>
        <taxon>Halanaerobium</taxon>
    </lineage>
</organism>
<evidence type="ECO:0000313" key="2">
    <source>
        <dbReference type="Proteomes" id="UP000007434"/>
    </source>
</evidence>
<name>E4RLC1_HALHG</name>
<accession>E4RLC1</accession>
<dbReference type="KEGG" id="has:Halsa_1408"/>
<sequence>MAAKIKKKELLLVLITILIILIAAVLFNNFKGESAEELTVVENETEVIETDIETDEQSSAEEDSTKMIASIDELQDPFFNQQIESDNDQKTAVKEEELLVFAGGEDFWYPENADQQIFSEEKEVEDLIYNRAEKIDIPFKLQGIIKDKNHSLAIFQFQNQFIEKREGEKLAGFLIKNIEAKEVMITLENFKVKLSVWGDNKVE</sequence>
<dbReference type="STRING" id="656519.Halsa_1408"/>
<dbReference type="Proteomes" id="UP000007434">
    <property type="component" value="Chromosome"/>
</dbReference>